<sequence>MLSRLLLSLVLLFLSLPAATYFVQAQDGSSEAPNPWITQPCDDRPDEEIFRKPSETGHGVDQGLVDLIHGFGNLLLLLWWLFAAGLLRLVIALFRKTVAVWVVIWLPFLLVGWVALAPLQELRQKLRWVEEFQAQCRAYDPPSRALLAYKQRKWNEAFPYISMVVAMTMLYVPAIGHVVKYQKQPPLL</sequence>
<gene>
    <name evidence="3" type="ORF">I7X13_03905</name>
</gene>
<feature type="transmembrane region" description="Helical" evidence="1">
    <location>
        <begin position="157"/>
        <end position="179"/>
    </location>
</feature>
<keyword evidence="4" id="KW-1185">Reference proteome</keyword>
<reference evidence="3 4" key="1">
    <citation type="submission" date="2020-12" db="EMBL/GenBank/DDBJ databases">
        <title>Hymenobacter sp.</title>
        <authorList>
            <person name="Kim M.K."/>
        </authorList>
    </citation>
    <scope>NUCLEOTIDE SEQUENCE [LARGE SCALE GENOMIC DNA]</scope>
    <source>
        <strain evidence="3 4">BT442</strain>
    </source>
</reference>
<name>A0ABS0Q3N7_9BACT</name>
<feature type="transmembrane region" description="Helical" evidence="1">
    <location>
        <begin position="98"/>
        <end position="119"/>
    </location>
</feature>
<evidence type="ECO:0000256" key="2">
    <source>
        <dbReference type="SAM" id="SignalP"/>
    </source>
</evidence>
<proteinExistence type="predicted"/>
<feature type="transmembrane region" description="Helical" evidence="1">
    <location>
        <begin position="71"/>
        <end position="91"/>
    </location>
</feature>
<keyword evidence="1" id="KW-0472">Membrane</keyword>
<protein>
    <submittedName>
        <fullName evidence="3">Uncharacterized protein</fullName>
    </submittedName>
</protein>
<feature type="signal peptide" evidence="2">
    <location>
        <begin position="1"/>
        <end position="25"/>
    </location>
</feature>
<comment type="caution">
    <text evidence="3">The sequence shown here is derived from an EMBL/GenBank/DDBJ whole genome shotgun (WGS) entry which is preliminary data.</text>
</comment>
<evidence type="ECO:0000313" key="3">
    <source>
        <dbReference type="EMBL" id="MBH8557177.1"/>
    </source>
</evidence>
<keyword evidence="1" id="KW-1133">Transmembrane helix</keyword>
<dbReference type="EMBL" id="JAEDAE010000001">
    <property type="protein sequence ID" value="MBH8557177.1"/>
    <property type="molecule type" value="Genomic_DNA"/>
</dbReference>
<keyword evidence="2" id="KW-0732">Signal</keyword>
<feature type="chain" id="PRO_5046192931" evidence="2">
    <location>
        <begin position="26"/>
        <end position="188"/>
    </location>
</feature>
<evidence type="ECO:0000256" key="1">
    <source>
        <dbReference type="SAM" id="Phobius"/>
    </source>
</evidence>
<organism evidence="3 4">
    <name type="scientific">Hymenobacter negativus</name>
    <dbReference type="NCBI Taxonomy" id="2795026"/>
    <lineage>
        <taxon>Bacteria</taxon>
        <taxon>Pseudomonadati</taxon>
        <taxon>Bacteroidota</taxon>
        <taxon>Cytophagia</taxon>
        <taxon>Cytophagales</taxon>
        <taxon>Hymenobacteraceae</taxon>
        <taxon>Hymenobacter</taxon>
    </lineage>
</organism>
<keyword evidence="1" id="KW-0812">Transmembrane</keyword>
<accession>A0ABS0Q3N7</accession>
<evidence type="ECO:0000313" key="4">
    <source>
        <dbReference type="Proteomes" id="UP000625631"/>
    </source>
</evidence>
<dbReference type="Proteomes" id="UP000625631">
    <property type="component" value="Unassembled WGS sequence"/>
</dbReference>